<gene>
    <name evidence="3" type="ORF">SAMN05421820_11380</name>
</gene>
<evidence type="ECO:0000259" key="2">
    <source>
        <dbReference type="Pfam" id="PF10988"/>
    </source>
</evidence>
<dbReference type="STRING" id="430522.BFS30_14040"/>
<evidence type="ECO:0000313" key="4">
    <source>
        <dbReference type="Proteomes" id="UP000183200"/>
    </source>
</evidence>
<dbReference type="OrthoDB" id="756389at2"/>
<dbReference type="RefSeq" id="WP_074612284.1">
    <property type="nucleotide sequence ID" value="NZ_FNGY01000013.1"/>
</dbReference>
<dbReference type="Pfam" id="PF10988">
    <property type="entry name" value="DUF2807"/>
    <property type="match status" value="1"/>
</dbReference>
<dbReference type="Gene3D" id="2.160.20.120">
    <property type="match status" value="1"/>
</dbReference>
<dbReference type="Proteomes" id="UP000183200">
    <property type="component" value="Unassembled WGS sequence"/>
</dbReference>
<feature type="domain" description="Putative auto-transporter adhesin head GIN" evidence="2">
    <location>
        <begin position="41"/>
        <end position="177"/>
    </location>
</feature>
<protein>
    <recommendedName>
        <fullName evidence="2">Putative auto-transporter adhesin head GIN domain-containing protein</fullName>
    </recommendedName>
</protein>
<dbReference type="AlphaFoldDB" id="A0A1H0I8P5"/>
<organism evidence="3 4">
    <name type="scientific">Pedobacter steynii</name>
    <dbReference type="NCBI Taxonomy" id="430522"/>
    <lineage>
        <taxon>Bacteria</taxon>
        <taxon>Pseudomonadati</taxon>
        <taxon>Bacteroidota</taxon>
        <taxon>Sphingobacteriia</taxon>
        <taxon>Sphingobacteriales</taxon>
        <taxon>Sphingobacteriaceae</taxon>
        <taxon>Pedobacter</taxon>
    </lineage>
</organism>
<evidence type="ECO:0000256" key="1">
    <source>
        <dbReference type="SAM" id="SignalP"/>
    </source>
</evidence>
<feature type="chain" id="PRO_5010274293" description="Putative auto-transporter adhesin head GIN domain-containing protein" evidence="1">
    <location>
        <begin position="28"/>
        <end position="180"/>
    </location>
</feature>
<name>A0A1H0I8P5_9SPHI</name>
<evidence type="ECO:0000313" key="3">
    <source>
        <dbReference type="EMBL" id="SDO27743.1"/>
    </source>
</evidence>
<feature type="signal peptide" evidence="1">
    <location>
        <begin position="1"/>
        <end position="27"/>
    </location>
</feature>
<keyword evidence="4" id="KW-1185">Reference proteome</keyword>
<accession>A0A1H0I8P5</accession>
<sequence length="180" mass="19307">MKTAIKTLFASALTAIVLTSSAFTTFAKDTTPVSASANVKFNKVVVTGNAKVVLVQAHSESITTNDELTANTTVQQKGYTLYINSTEQSPATIYISVKDLQRIDASNAAEVKTRGNFDLAVLQIFLKDGAKANVNAKVGSLYTDMKDQSDLKLSGSSAEHNLVRNDVSKLNITDFVIAKL</sequence>
<keyword evidence="1" id="KW-0732">Signal</keyword>
<reference evidence="4" key="1">
    <citation type="submission" date="2016-10" db="EMBL/GenBank/DDBJ databases">
        <authorList>
            <person name="Varghese N."/>
            <person name="Submissions S."/>
        </authorList>
    </citation>
    <scope>NUCLEOTIDE SEQUENCE [LARGE SCALE GENOMIC DNA]</scope>
    <source>
        <strain evidence="4">DSM 19110</strain>
    </source>
</reference>
<dbReference type="InterPro" id="IPR021255">
    <property type="entry name" value="DUF2807"/>
</dbReference>
<dbReference type="EMBL" id="FNGY01000013">
    <property type="protein sequence ID" value="SDO27743.1"/>
    <property type="molecule type" value="Genomic_DNA"/>
</dbReference>
<proteinExistence type="predicted"/>